<dbReference type="SUPFAM" id="SSF81383">
    <property type="entry name" value="F-box domain"/>
    <property type="match status" value="1"/>
</dbReference>
<dbReference type="InterPro" id="IPR036047">
    <property type="entry name" value="F-box-like_dom_sf"/>
</dbReference>
<name>A0A1Y2A5I9_9PLEO</name>
<dbReference type="AlphaFoldDB" id="A0A1Y2A5I9"/>
<evidence type="ECO:0008006" key="3">
    <source>
        <dbReference type="Google" id="ProtNLM"/>
    </source>
</evidence>
<dbReference type="Proteomes" id="UP000193144">
    <property type="component" value="Unassembled WGS sequence"/>
</dbReference>
<accession>A0A1Y2A5I9</accession>
<dbReference type="EMBL" id="MCFA01000010">
    <property type="protein sequence ID" value="ORY17776.1"/>
    <property type="molecule type" value="Genomic_DNA"/>
</dbReference>
<dbReference type="Gene3D" id="3.80.10.10">
    <property type="entry name" value="Ribonuclease Inhibitor"/>
    <property type="match status" value="1"/>
</dbReference>
<reference evidence="1 2" key="1">
    <citation type="submission" date="2016-07" db="EMBL/GenBank/DDBJ databases">
        <title>Pervasive Adenine N6-methylation of Active Genes in Fungi.</title>
        <authorList>
            <consortium name="DOE Joint Genome Institute"/>
            <person name="Mondo S.J."/>
            <person name="Dannebaum R.O."/>
            <person name="Kuo R.C."/>
            <person name="Labutti K."/>
            <person name="Haridas S."/>
            <person name="Kuo A."/>
            <person name="Salamov A."/>
            <person name="Ahrendt S.R."/>
            <person name="Lipzen A."/>
            <person name="Sullivan W."/>
            <person name="Andreopoulos W.B."/>
            <person name="Clum A."/>
            <person name="Lindquist E."/>
            <person name="Daum C."/>
            <person name="Ramamoorthy G.K."/>
            <person name="Gryganskyi A."/>
            <person name="Culley D."/>
            <person name="Magnuson J.K."/>
            <person name="James T.Y."/>
            <person name="O'Malley M.A."/>
            <person name="Stajich J.E."/>
            <person name="Spatafora J.W."/>
            <person name="Visel A."/>
            <person name="Grigoriev I.V."/>
        </authorList>
    </citation>
    <scope>NUCLEOTIDE SEQUENCE [LARGE SCALE GENOMIC DNA]</scope>
    <source>
        <strain evidence="1 2">CBS 115471</strain>
    </source>
</reference>
<sequence>MGVCKTFSPPLTFDRVMEGRPVTARESPLFRIPMEILAIITSYLVGNGRDLASLALVNSDCRQLARSCQFRTVKLDTSPRAQDILGVLQRETIERRRNRGHASSPAISACIRRAIINNDDYFDQVSVMKLQEMSRYNDTEEAFDADEEKSRQWKAQVDALNHRLTEHFHPTAIFVISGLVHLETLELGEVEWNQGLLNDLVASTVRHLSIEDSQLCGVVPAMNDDVVWPLETLDADFRFNFLDDRPRFGLNPSNAWTALLRMCSESLQGLRLSYHASNLDDEVVSVSLKFPQLRRLDITLARHLDQSTLSSLILTSPRLSKLSVNYGHPPTRELLDREGRIPSLVTLVLFHVPDNEYGAVAMNIPATSQLPFVKMNPQLKAFAIQGPGSPGFLERVLGILKPFPQLRTLSMNWDGVDIPNSGLNALASLSKLEAIHLSVGRYLGGRQNWAIDHATIIKHLKPLKSLKQVAFTRDAYVYESEEGQPFLYDDYYDLRDYGGESHRQAMHTEARKYVEAFPLLDLIHLGHISFDIGRVKNVPRLNSRFNEMFSWKDDMFGFSTSTHRSGVLL</sequence>
<protein>
    <recommendedName>
        <fullName evidence="3">F-box domain-containing protein</fullName>
    </recommendedName>
</protein>
<evidence type="ECO:0000313" key="2">
    <source>
        <dbReference type="Proteomes" id="UP000193144"/>
    </source>
</evidence>
<dbReference type="OrthoDB" id="3257981at2759"/>
<dbReference type="SUPFAM" id="SSF52047">
    <property type="entry name" value="RNI-like"/>
    <property type="match status" value="1"/>
</dbReference>
<keyword evidence="2" id="KW-1185">Reference proteome</keyword>
<proteinExistence type="predicted"/>
<gene>
    <name evidence="1" type="ORF">BCR34DRAFT_554808</name>
</gene>
<evidence type="ECO:0000313" key="1">
    <source>
        <dbReference type="EMBL" id="ORY17776.1"/>
    </source>
</evidence>
<dbReference type="InterPro" id="IPR032675">
    <property type="entry name" value="LRR_dom_sf"/>
</dbReference>
<organism evidence="1 2">
    <name type="scientific">Clohesyomyces aquaticus</name>
    <dbReference type="NCBI Taxonomy" id="1231657"/>
    <lineage>
        <taxon>Eukaryota</taxon>
        <taxon>Fungi</taxon>
        <taxon>Dikarya</taxon>
        <taxon>Ascomycota</taxon>
        <taxon>Pezizomycotina</taxon>
        <taxon>Dothideomycetes</taxon>
        <taxon>Pleosporomycetidae</taxon>
        <taxon>Pleosporales</taxon>
        <taxon>Lindgomycetaceae</taxon>
        <taxon>Clohesyomyces</taxon>
    </lineage>
</organism>
<comment type="caution">
    <text evidence="1">The sequence shown here is derived from an EMBL/GenBank/DDBJ whole genome shotgun (WGS) entry which is preliminary data.</text>
</comment>